<dbReference type="Proteomes" id="UP000241118">
    <property type="component" value="Unassembled WGS sequence"/>
</dbReference>
<feature type="domain" description="Bacterial Ig-like" evidence="2">
    <location>
        <begin position="173"/>
        <end position="257"/>
    </location>
</feature>
<evidence type="ECO:0000313" key="4">
    <source>
        <dbReference type="Proteomes" id="UP000241118"/>
    </source>
</evidence>
<feature type="chain" id="PRO_5015117011" evidence="1">
    <location>
        <begin position="34"/>
        <end position="524"/>
    </location>
</feature>
<gene>
    <name evidence="3" type="ORF">B0I31_11445</name>
</gene>
<feature type="signal peptide" evidence="1">
    <location>
        <begin position="1"/>
        <end position="33"/>
    </location>
</feature>
<dbReference type="InterPro" id="IPR032109">
    <property type="entry name" value="Big_3_5"/>
</dbReference>
<dbReference type="OrthoDB" id="4451361at2"/>
<sequence length="524" mass="50981">MRGNTVIRRLAGGAIALAALAAATLGTAGVALAAPPTGDLGTLTVSKQSGSDVEAPSYTTSAGCTSDSDGYNLFVYGPGGFENGLIGTTPTDVGFSSSAPITVLQGLSFKDIAVDNSTTVVPGTYTIAVNCVDLFTGETKGTFTRELYFTSATAWSTTDPNAPVTTSTALAVSPNAPVTAGTPVTLTATVSPASATGTVQFKDGAADLGAAVAVNNGVASLTTSDLPAGTRSLTAVFTGSAANISGSTSPAVSYQVNAPVATPTTTALAVTPSGTAAQYSSVTLSATVAPATAAGTVQFLDGANNLGNPVAVSGGTATLTAATLAVGAHSFSARFVPANAAAFETSVSAGVALEITPFAGVSASETITTEVLAGELLISVANQNVVLPSPVMAADGSLLTTAGALNPITVTDTRAGNPGWNVSGQVTDFASGTNAINGANLGWSPKVVDKSPVQNITAGPTVEPADAVVPGQGAGLGLSTARTLATAAALGGNGTANLGADLALKVPTSTLAGTYTATLTLTAI</sequence>
<proteinExistence type="predicted"/>
<organism evidence="3 4">
    <name type="scientific">Saccharothrix carnea</name>
    <dbReference type="NCBI Taxonomy" id="1280637"/>
    <lineage>
        <taxon>Bacteria</taxon>
        <taxon>Bacillati</taxon>
        <taxon>Actinomycetota</taxon>
        <taxon>Actinomycetes</taxon>
        <taxon>Pseudonocardiales</taxon>
        <taxon>Pseudonocardiaceae</taxon>
        <taxon>Saccharothrix</taxon>
    </lineage>
</organism>
<protein>
    <submittedName>
        <fullName evidence="3">Putative surface cell wall-binding protein</fullName>
    </submittedName>
</protein>
<dbReference type="Pfam" id="PF16640">
    <property type="entry name" value="Big_3_5"/>
    <property type="match status" value="2"/>
</dbReference>
<name>A0A2P8I168_SACCR</name>
<dbReference type="EMBL" id="PYAX01000014">
    <property type="protein sequence ID" value="PSL52218.1"/>
    <property type="molecule type" value="Genomic_DNA"/>
</dbReference>
<evidence type="ECO:0000256" key="1">
    <source>
        <dbReference type="SAM" id="SignalP"/>
    </source>
</evidence>
<evidence type="ECO:0000313" key="3">
    <source>
        <dbReference type="EMBL" id="PSL52218.1"/>
    </source>
</evidence>
<keyword evidence="1" id="KW-0732">Signal</keyword>
<dbReference type="GO" id="GO:0005975">
    <property type="term" value="P:carbohydrate metabolic process"/>
    <property type="evidence" value="ECO:0007669"/>
    <property type="project" value="UniProtKB-ARBA"/>
</dbReference>
<dbReference type="Gene3D" id="2.60.40.10">
    <property type="entry name" value="Immunoglobulins"/>
    <property type="match status" value="2"/>
</dbReference>
<keyword evidence="4" id="KW-1185">Reference proteome</keyword>
<dbReference type="RefSeq" id="WP_106619116.1">
    <property type="nucleotide sequence ID" value="NZ_PYAX01000014.1"/>
</dbReference>
<accession>A0A2P8I168</accession>
<dbReference type="InterPro" id="IPR013783">
    <property type="entry name" value="Ig-like_fold"/>
</dbReference>
<feature type="domain" description="Bacterial Ig-like" evidence="2">
    <location>
        <begin position="272"/>
        <end position="355"/>
    </location>
</feature>
<comment type="caution">
    <text evidence="3">The sequence shown here is derived from an EMBL/GenBank/DDBJ whole genome shotgun (WGS) entry which is preliminary data.</text>
</comment>
<evidence type="ECO:0000259" key="2">
    <source>
        <dbReference type="Pfam" id="PF16640"/>
    </source>
</evidence>
<reference evidence="3 4" key="1">
    <citation type="submission" date="2018-03" db="EMBL/GenBank/DDBJ databases">
        <title>Genomic Encyclopedia of Type Strains, Phase III (KMG-III): the genomes of soil and plant-associated and newly described type strains.</title>
        <authorList>
            <person name="Whitman W."/>
        </authorList>
    </citation>
    <scope>NUCLEOTIDE SEQUENCE [LARGE SCALE GENOMIC DNA]</scope>
    <source>
        <strain evidence="3 4">CGMCC 4.7097</strain>
    </source>
</reference>
<dbReference type="AlphaFoldDB" id="A0A2P8I168"/>